<dbReference type="EMBL" id="CP003488">
    <property type="protein sequence ID" value="AFH93771.1"/>
    <property type="molecule type" value="Genomic_DNA"/>
</dbReference>
<evidence type="ECO:0000313" key="1">
    <source>
        <dbReference type="EMBL" id="AFH93771.1"/>
    </source>
</evidence>
<dbReference type="OrthoDB" id="6622728at2"/>
<dbReference type="SUPFAM" id="SSF46689">
    <property type="entry name" value="Homeodomain-like"/>
    <property type="match status" value="1"/>
</dbReference>
<dbReference type="Proteomes" id="UP000005012">
    <property type="component" value="Chromosome"/>
</dbReference>
<dbReference type="HOGENOM" id="CLU_1049518_0_0_6"/>
<dbReference type="PATRIC" id="fig|1157951.4.peg.1915"/>
<reference evidence="1 2" key="1">
    <citation type="journal article" date="2012" name="J. Bacteriol.">
        <title>Complete Genome Sequence of Providencia stuartii Clinical Isolate MRSN 2154.</title>
        <authorList>
            <person name="Clifford R.J."/>
            <person name="Hang J."/>
            <person name="Riley M.C."/>
            <person name="Onmus-Leone F."/>
            <person name="Kuschner R.A."/>
            <person name="Lesho E.P."/>
            <person name="Waterman P.E."/>
        </authorList>
    </citation>
    <scope>NUCLEOTIDE SEQUENCE [LARGE SCALE GENOMIC DNA]</scope>
    <source>
        <strain evidence="1 2">MRSN 2154</strain>
    </source>
</reference>
<dbReference type="InterPro" id="IPR009057">
    <property type="entry name" value="Homeodomain-like_sf"/>
</dbReference>
<dbReference type="RefSeq" id="WP_004926317.1">
    <property type="nucleotide sequence ID" value="NC_017731.1"/>
</dbReference>
<evidence type="ECO:0008006" key="3">
    <source>
        <dbReference type="Google" id="ProtNLM"/>
    </source>
</evidence>
<gene>
    <name evidence="1" type="ordered locus">S70_09555</name>
</gene>
<proteinExistence type="predicted"/>
<evidence type="ECO:0000313" key="2">
    <source>
        <dbReference type="Proteomes" id="UP000005012"/>
    </source>
</evidence>
<accession>A0A140NLI9</accession>
<protein>
    <recommendedName>
        <fullName evidence="3">Fis family transcriptional regulator</fullName>
    </recommendedName>
</protein>
<dbReference type="GeneID" id="93517430"/>
<name>A0A140NLI9_PROSM</name>
<organism evidence="1 2">
    <name type="scientific">Providencia stuartii (strain MRSN 2154)</name>
    <dbReference type="NCBI Taxonomy" id="1157951"/>
    <lineage>
        <taxon>Bacteria</taxon>
        <taxon>Pseudomonadati</taxon>
        <taxon>Pseudomonadota</taxon>
        <taxon>Gammaproteobacteria</taxon>
        <taxon>Enterobacterales</taxon>
        <taxon>Morganellaceae</taxon>
        <taxon>Providencia</taxon>
    </lineage>
</organism>
<dbReference type="AlphaFoldDB" id="A0A140NLI9"/>
<dbReference type="KEGG" id="psi:S70_09555"/>
<reference evidence="2" key="2">
    <citation type="submission" date="2012-04" db="EMBL/GenBank/DDBJ databases">
        <title>Complete genome sequence of Providencia stuartii clinical isolate MRSN 2154.</title>
        <authorList>
            <person name="Clifford R.J."/>
            <person name="Hang J."/>
            <person name="Riley M.C."/>
            <person name="Onmus-Leone F."/>
            <person name="Kuschner R.A."/>
            <person name="Lesho E.P."/>
            <person name="Waterman P.E."/>
        </authorList>
    </citation>
    <scope>NUCLEOTIDE SEQUENCE [LARGE SCALE GENOMIC DNA]</scope>
    <source>
        <strain evidence="2">MRSN 2154</strain>
    </source>
</reference>
<sequence>MKSRLKNALALLECTNLDVLASQFLTFSFTRSPFSALIVSLINRPENCLQSWSIKQSNEVEQGHLDVEISDADHPLIQLISRGESVLWENLNQGIHINDNRFRQFVAELPIGTGLYSLPLTDLRHKICGAIILFGKSLNTESYEQGIFPIYCALFHHQLKSLLELSLTQQKISHLQYLNSLQQDRERQLQAAVNMLTTSAPPVASHHFSDFREIDDLTVATERYEEQILKDRQQQVNGDLDTMATSLNLSKRSLIYKLKKYGCMR</sequence>